<dbReference type="EMBL" id="JABJXA010000002">
    <property type="protein sequence ID" value="MBB1257355.1"/>
    <property type="molecule type" value="Genomic_DNA"/>
</dbReference>
<evidence type="ECO:0000313" key="11">
    <source>
        <dbReference type="EMBL" id="MBB1257355.1"/>
    </source>
</evidence>
<evidence type="ECO:0000256" key="4">
    <source>
        <dbReference type="ARBA" id="ARBA00022692"/>
    </source>
</evidence>
<reference evidence="12 13" key="1">
    <citation type="submission" date="2020-05" db="EMBL/GenBank/DDBJ databases">
        <title>Classification of alakaliphilic streptomycetes isolated from an alkaline soil next to Lonar Crater, India and a proposal for the recognition of Streptomyces alkaliterrae sp. nov.</title>
        <authorList>
            <person name="Golinska P."/>
        </authorList>
    </citation>
    <scope>NUCLEOTIDE SEQUENCE [LARGE SCALE GENOMIC DNA]</scope>
    <source>
        <strain evidence="13">OF3</strain>
        <strain evidence="12">OF8</strain>
    </source>
</reference>
<evidence type="ECO:0000256" key="1">
    <source>
        <dbReference type="ARBA" id="ARBA00004651"/>
    </source>
</evidence>
<feature type="region of interest" description="Disordered" evidence="8">
    <location>
        <begin position="262"/>
        <end position="283"/>
    </location>
</feature>
<feature type="compositionally biased region" description="Low complexity" evidence="8">
    <location>
        <begin position="266"/>
        <end position="283"/>
    </location>
</feature>
<dbReference type="GO" id="GO:0005886">
    <property type="term" value="C:plasma membrane"/>
    <property type="evidence" value="ECO:0007669"/>
    <property type="project" value="UniProtKB-SubCell"/>
</dbReference>
<dbReference type="EMBL" id="JABJWZ010000004">
    <property type="protein sequence ID" value="MBB1251948.1"/>
    <property type="molecule type" value="Genomic_DNA"/>
</dbReference>
<comment type="caution">
    <text evidence="11">The sequence shown here is derived from an EMBL/GenBank/DDBJ whole genome shotgun (WGS) entry which is preliminary data.</text>
</comment>
<dbReference type="Proteomes" id="UP000525686">
    <property type="component" value="Unassembled WGS sequence"/>
</dbReference>
<sequence>MVARRPAASRRTPPRGSPWFPTSRRRVTSIGYPPPVPAPSPEPVRPSASAGSRAWRRLCLLVVLLAAAWAAVSWYEPHSWLTGGAWRESLPAGLAAPLFALLYAVAAALFVPRPLLGLAAGALFGSVLGVTAAVVGTVLGAGLCLAAGRLLGRDAMSPLLRGRRLAAVDRQLTDHGFRSVLLLRLLPGVPFAASNYAASLSRVRWPVFLGATAVGGLPYTLVYALAGSRASEPVSPAFLAVLGLVAATGVLGAAAARRHLARGRESTSAPGPATGAGAAAHTI</sequence>
<feature type="compositionally biased region" description="Pro residues" evidence="8">
    <location>
        <begin position="32"/>
        <end position="44"/>
    </location>
</feature>
<feature type="compositionally biased region" description="Low complexity" evidence="8">
    <location>
        <begin position="1"/>
        <end position="11"/>
    </location>
</feature>
<dbReference type="Pfam" id="PF09335">
    <property type="entry name" value="VTT_dom"/>
    <property type="match status" value="1"/>
</dbReference>
<feature type="region of interest" description="Disordered" evidence="8">
    <location>
        <begin position="1"/>
        <end position="46"/>
    </location>
</feature>
<evidence type="ECO:0000256" key="6">
    <source>
        <dbReference type="ARBA" id="ARBA00023136"/>
    </source>
</evidence>
<feature type="domain" description="VTT" evidence="9">
    <location>
        <begin position="112"/>
        <end position="228"/>
    </location>
</feature>
<reference evidence="11" key="2">
    <citation type="journal article" name="Syst. Appl. Microbiol.">
        <title>Streptomyces alkaliterrae sp. nov., isolated from an alkaline soil, and emended descriptions of Streptomyces alkaliphilus, Streptomyces calidiresistens and Streptomyces durbertensis.</title>
        <authorList>
            <person name="Swiecimska M."/>
            <person name="Golinska P."/>
            <person name="Nouioui I."/>
            <person name="Wypij M."/>
            <person name="Rai M."/>
            <person name="Sangal V."/>
            <person name="Goodfellow M."/>
        </authorList>
    </citation>
    <scope>NUCLEOTIDE SEQUENCE</scope>
    <source>
        <strain evidence="10">OF3</strain>
        <strain evidence="11">OF8</strain>
    </source>
</reference>
<feature type="transmembrane region" description="Helical" evidence="7">
    <location>
        <begin position="237"/>
        <end position="256"/>
    </location>
</feature>
<accession>A0A7W3WSI8</accession>
<feature type="transmembrane region" description="Helical" evidence="7">
    <location>
        <begin position="92"/>
        <end position="111"/>
    </location>
</feature>
<proteinExistence type="inferred from homology"/>
<dbReference type="PANTHER" id="PTHR12677">
    <property type="entry name" value="GOLGI APPARATUS MEMBRANE PROTEIN TVP38-RELATED"/>
    <property type="match status" value="1"/>
</dbReference>
<dbReference type="PANTHER" id="PTHR12677:SF59">
    <property type="entry name" value="GOLGI APPARATUS MEMBRANE PROTEIN TVP38-RELATED"/>
    <property type="match status" value="1"/>
</dbReference>
<evidence type="ECO:0000256" key="8">
    <source>
        <dbReference type="SAM" id="MobiDB-lite"/>
    </source>
</evidence>
<evidence type="ECO:0000259" key="9">
    <source>
        <dbReference type="Pfam" id="PF09335"/>
    </source>
</evidence>
<evidence type="ECO:0000313" key="13">
    <source>
        <dbReference type="Proteomes" id="UP000525686"/>
    </source>
</evidence>
<feature type="transmembrane region" description="Helical" evidence="7">
    <location>
        <begin position="181"/>
        <end position="198"/>
    </location>
</feature>
<comment type="similarity">
    <text evidence="2 7">Belongs to the TVP38/TMEM64 family.</text>
</comment>
<evidence type="ECO:0000313" key="10">
    <source>
        <dbReference type="EMBL" id="MBB1251948.1"/>
    </source>
</evidence>
<evidence type="ECO:0000256" key="3">
    <source>
        <dbReference type="ARBA" id="ARBA00022475"/>
    </source>
</evidence>
<organism evidence="11 12">
    <name type="scientific">Streptomyces alkaliterrae</name>
    <dbReference type="NCBI Taxonomy" id="2213162"/>
    <lineage>
        <taxon>Bacteria</taxon>
        <taxon>Bacillati</taxon>
        <taxon>Actinomycetota</taxon>
        <taxon>Actinomycetes</taxon>
        <taxon>Kitasatosporales</taxon>
        <taxon>Streptomycetaceae</taxon>
        <taxon>Streptomyces</taxon>
    </lineage>
</organism>
<comment type="subcellular location">
    <subcellularLocation>
        <location evidence="1 7">Cell membrane</location>
        <topology evidence="1 7">Multi-pass membrane protein</topology>
    </subcellularLocation>
</comment>
<keyword evidence="3 7" id="KW-1003">Cell membrane</keyword>
<protein>
    <recommendedName>
        <fullName evidence="7">TVP38/TMEM64 family membrane protein</fullName>
    </recommendedName>
</protein>
<evidence type="ECO:0000256" key="5">
    <source>
        <dbReference type="ARBA" id="ARBA00022989"/>
    </source>
</evidence>
<dbReference type="InterPro" id="IPR015414">
    <property type="entry name" value="TMEM64"/>
</dbReference>
<gene>
    <name evidence="10" type="ORF">H3146_01015</name>
    <name evidence="11" type="ORF">H3147_00700</name>
</gene>
<feature type="transmembrane region" description="Helical" evidence="7">
    <location>
        <begin position="54"/>
        <end position="72"/>
    </location>
</feature>
<keyword evidence="5 7" id="KW-1133">Transmembrane helix</keyword>
<feature type="transmembrane region" description="Helical" evidence="7">
    <location>
        <begin position="123"/>
        <end position="148"/>
    </location>
</feature>
<dbReference type="Proteomes" id="UP000517765">
    <property type="component" value="Unassembled WGS sequence"/>
</dbReference>
<keyword evidence="4 7" id="KW-0812">Transmembrane</keyword>
<evidence type="ECO:0000256" key="2">
    <source>
        <dbReference type="ARBA" id="ARBA00008640"/>
    </source>
</evidence>
<keyword evidence="6 7" id="KW-0472">Membrane</keyword>
<evidence type="ECO:0000256" key="7">
    <source>
        <dbReference type="RuleBase" id="RU366058"/>
    </source>
</evidence>
<evidence type="ECO:0000313" key="12">
    <source>
        <dbReference type="Proteomes" id="UP000517765"/>
    </source>
</evidence>
<dbReference type="AlphaFoldDB" id="A0A7W3WSI8"/>
<dbReference type="InterPro" id="IPR032816">
    <property type="entry name" value="VTT_dom"/>
</dbReference>
<feature type="transmembrane region" description="Helical" evidence="7">
    <location>
        <begin position="205"/>
        <end position="225"/>
    </location>
</feature>
<name>A0A7W3WSI8_9ACTN</name>